<dbReference type="Proteomes" id="UP000075391">
    <property type="component" value="Unassembled WGS sequence"/>
</dbReference>
<dbReference type="AlphaFoldDB" id="A0A150WU91"/>
<organism evidence="2 3">
    <name type="scientific">Bdellovibrio bacteriovorus</name>
    <dbReference type="NCBI Taxonomy" id="959"/>
    <lineage>
        <taxon>Bacteria</taxon>
        <taxon>Pseudomonadati</taxon>
        <taxon>Bdellovibrionota</taxon>
        <taxon>Bdellovibrionia</taxon>
        <taxon>Bdellovibrionales</taxon>
        <taxon>Pseudobdellovibrionaceae</taxon>
        <taxon>Bdellovibrio</taxon>
    </lineage>
</organism>
<dbReference type="RefSeq" id="WP_063242991.1">
    <property type="nucleotide sequence ID" value="NZ_LUKF01000003.1"/>
</dbReference>
<dbReference type="OrthoDB" id="9790409at2"/>
<feature type="transmembrane region" description="Helical" evidence="1">
    <location>
        <begin position="48"/>
        <end position="66"/>
    </location>
</feature>
<evidence type="ECO:0000256" key="1">
    <source>
        <dbReference type="SAM" id="Phobius"/>
    </source>
</evidence>
<proteinExistence type="predicted"/>
<keyword evidence="1" id="KW-1133">Transmembrane helix</keyword>
<keyword evidence="1" id="KW-0812">Transmembrane</keyword>
<gene>
    <name evidence="2" type="ORF">AZI85_15420</name>
</gene>
<name>A0A150WU91_BDEBC</name>
<dbReference type="InterPro" id="IPR046513">
    <property type="entry name" value="DUF6691"/>
</dbReference>
<dbReference type="Pfam" id="PF20398">
    <property type="entry name" value="DUF6691"/>
    <property type="match status" value="1"/>
</dbReference>
<comment type="caution">
    <text evidence="2">The sequence shown here is derived from an EMBL/GenBank/DDBJ whole genome shotgun (WGS) entry which is preliminary data.</text>
</comment>
<accession>A0A150WU91</accession>
<evidence type="ECO:0000313" key="3">
    <source>
        <dbReference type="Proteomes" id="UP000075391"/>
    </source>
</evidence>
<sequence>MKYKKYLQAVASFVVGFTFALGLSISGMTQPSKVLGFLTWDENWDPTLIFVMLGAIPVHAITYYLARKRKSPLLDSEWHVPTTTKISKELVIGSALFGVGWGLAGYCPGPALTSVGSGSLQAVYFVGAMIAGMFAHQLFKKSFSK</sequence>
<feature type="transmembrane region" description="Helical" evidence="1">
    <location>
        <begin position="7"/>
        <end position="28"/>
    </location>
</feature>
<keyword evidence="1" id="KW-0472">Membrane</keyword>
<feature type="transmembrane region" description="Helical" evidence="1">
    <location>
        <begin position="118"/>
        <end position="139"/>
    </location>
</feature>
<reference evidence="2 3" key="1">
    <citation type="submission" date="2016-03" db="EMBL/GenBank/DDBJ databases">
        <authorList>
            <person name="Ploux O."/>
        </authorList>
    </citation>
    <scope>NUCLEOTIDE SEQUENCE [LARGE SCALE GENOMIC DNA]</scope>
    <source>
        <strain evidence="2 3">BER2</strain>
    </source>
</reference>
<evidence type="ECO:0000313" key="2">
    <source>
        <dbReference type="EMBL" id="KYG70077.1"/>
    </source>
</evidence>
<protein>
    <submittedName>
        <fullName evidence="2">Uncharacterized protein</fullName>
    </submittedName>
</protein>
<dbReference type="EMBL" id="LUKF01000003">
    <property type="protein sequence ID" value="KYG70077.1"/>
    <property type="molecule type" value="Genomic_DNA"/>
</dbReference>
<feature type="transmembrane region" description="Helical" evidence="1">
    <location>
        <begin position="86"/>
        <end position="106"/>
    </location>
</feature>